<dbReference type="RefSeq" id="WP_021744131.1">
    <property type="nucleotide sequence ID" value="NZ_CP165646.1"/>
</dbReference>
<evidence type="ECO:0000313" key="1">
    <source>
        <dbReference type="EMBL" id="XDU65006.1"/>
    </source>
</evidence>
<organism evidence="1">
    <name type="scientific">Leptotrichia mesophila</name>
    <dbReference type="NCBI Taxonomy" id="3239303"/>
    <lineage>
        <taxon>Bacteria</taxon>
        <taxon>Fusobacteriati</taxon>
        <taxon>Fusobacteriota</taxon>
        <taxon>Fusobacteriia</taxon>
        <taxon>Fusobacteriales</taxon>
        <taxon>Leptotrichiaceae</taxon>
        <taxon>Leptotrichia</taxon>
    </lineage>
</organism>
<sequence length="40" mass="4543">MASTRYRCAYCGMTTTTGWNPPSGRGCHKSPDGYHDWYQV</sequence>
<reference evidence="1" key="1">
    <citation type="submission" date="2024-07" db="EMBL/GenBank/DDBJ databases">
        <authorList>
            <person name="Li X.-J."/>
            <person name="Wang X."/>
        </authorList>
    </citation>
    <scope>NUCLEOTIDE SEQUENCE</scope>
    <source>
        <strain evidence="1">HSP-342</strain>
    </source>
</reference>
<dbReference type="EMBL" id="CP165646">
    <property type="protein sequence ID" value="XDU65006.1"/>
    <property type="molecule type" value="Genomic_DNA"/>
</dbReference>
<dbReference type="KEGG" id="lmes:AB8B23_02275"/>
<proteinExistence type="predicted"/>
<dbReference type="AlphaFoldDB" id="A0AB39VB09"/>
<accession>A0AB39VB09</accession>
<name>A0AB39VB09_9FUSO</name>
<protein>
    <submittedName>
        <fullName evidence="1">Uncharacterized protein</fullName>
    </submittedName>
</protein>
<gene>
    <name evidence="1" type="ORF">AB8B23_02275</name>
</gene>